<keyword evidence="1" id="KW-1133">Transmembrane helix</keyword>
<evidence type="ECO:0000256" key="1">
    <source>
        <dbReference type="SAM" id="Phobius"/>
    </source>
</evidence>
<keyword evidence="1" id="KW-0812">Transmembrane</keyword>
<protein>
    <submittedName>
        <fullName evidence="2">Uncharacterized protein</fullName>
    </submittedName>
</protein>
<keyword evidence="1" id="KW-0472">Membrane</keyword>
<dbReference type="AlphaFoldDB" id="A0A7Y9NQR1"/>
<dbReference type="Proteomes" id="UP000534186">
    <property type="component" value="Unassembled WGS sequence"/>
</dbReference>
<accession>A0A7Y9NQR1</accession>
<evidence type="ECO:0000313" key="2">
    <source>
        <dbReference type="EMBL" id="NYF53821.1"/>
    </source>
</evidence>
<evidence type="ECO:0000313" key="3">
    <source>
        <dbReference type="Proteomes" id="UP000534186"/>
    </source>
</evidence>
<dbReference type="EMBL" id="JACCCV010000002">
    <property type="protein sequence ID" value="NYF53821.1"/>
    <property type="molecule type" value="Genomic_DNA"/>
</dbReference>
<reference evidence="2 3" key="1">
    <citation type="submission" date="2020-07" db="EMBL/GenBank/DDBJ databases">
        <title>Genomic Encyclopedia of Type Strains, Phase IV (KMG-V): Genome sequencing to study the core and pangenomes of soil and plant-associated prokaryotes.</title>
        <authorList>
            <person name="Whitman W."/>
        </authorList>
    </citation>
    <scope>NUCLEOTIDE SEQUENCE [LARGE SCALE GENOMIC DNA]</scope>
    <source>
        <strain evidence="2 3">M8UP30</strain>
    </source>
</reference>
<name>A0A7Y9NQR1_9BACT</name>
<feature type="transmembrane region" description="Helical" evidence="1">
    <location>
        <begin position="6"/>
        <end position="25"/>
    </location>
</feature>
<gene>
    <name evidence="2" type="ORF">HDF12_004220</name>
</gene>
<proteinExistence type="predicted"/>
<comment type="caution">
    <text evidence="2">The sequence shown here is derived from an EMBL/GenBank/DDBJ whole genome shotgun (WGS) entry which is preliminary data.</text>
</comment>
<sequence>MMNIYVFIFLLLPFLGMIGALVVLARDRRVHPGERRSGLR</sequence>
<organism evidence="2 3">
    <name type="scientific">Tunturiibacter lichenicola</name>
    <dbReference type="NCBI Taxonomy" id="2051959"/>
    <lineage>
        <taxon>Bacteria</taxon>
        <taxon>Pseudomonadati</taxon>
        <taxon>Acidobacteriota</taxon>
        <taxon>Terriglobia</taxon>
        <taxon>Terriglobales</taxon>
        <taxon>Acidobacteriaceae</taxon>
        <taxon>Tunturiibacter</taxon>
    </lineage>
</organism>